<proteinExistence type="predicted"/>
<evidence type="ECO:0000313" key="2">
    <source>
        <dbReference type="EMBL" id="KAL3789469.1"/>
    </source>
</evidence>
<organism evidence="2 3">
    <name type="scientific">Cyclotella atomus</name>
    <dbReference type="NCBI Taxonomy" id="382360"/>
    <lineage>
        <taxon>Eukaryota</taxon>
        <taxon>Sar</taxon>
        <taxon>Stramenopiles</taxon>
        <taxon>Ochrophyta</taxon>
        <taxon>Bacillariophyta</taxon>
        <taxon>Coscinodiscophyceae</taxon>
        <taxon>Thalassiosirophycidae</taxon>
        <taxon>Stephanodiscales</taxon>
        <taxon>Stephanodiscaceae</taxon>
        <taxon>Cyclotella</taxon>
    </lineage>
</organism>
<dbReference type="Proteomes" id="UP001530400">
    <property type="component" value="Unassembled WGS sequence"/>
</dbReference>
<comment type="caution">
    <text evidence="2">The sequence shown here is derived from an EMBL/GenBank/DDBJ whole genome shotgun (WGS) entry which is preliminary data.</text>
</comment>
<reference evidence="2 3" key="1">
    <citation type="submission" date="2024-10" db="EMBL/GenBank/DDBJ databases">
        <title>Updated reference genomes for cyclostephanoid diatoms.</title>
        <authorList>
            <person name="Roberts W.R."/>
            <person name="Alverson A.J."/>
        </authorList>
    </citation>
    <scope>NUCLEOTIDE SEQUENCE [LARGE SCALE GENOMIC DNA]</scope>
    <source>
        <strain evidence="2 3">AJA010-31</strain>
    </source>
</reference>
<keyword evidence="1" id="KW-0812">Transmembrane</keyword>
<keyword evidence="3" id="KW-1185">Reference proteome</keyword>
<accession>A0ABD3PP07</accession>
<dbReference type="AlphaFoldDB" id="A0ABD3PP07"/>
<keyword evidence="1" id="KW-0472">Membrane</keyword>
<name>A0ABD3PP07_9STRA</name>
<dbReference type="EMBL" id="JALLPJ020000522">
    <property type="protein sequence ID" value="KAL3789469.1"/>
    <property type="molecule type" value="Genomic_DNA"/>
</dbReference>
<protein>
    <submittedName>
        <fullName evidence="2">Uncharacterized protein</fullName>
    </submittedName>
</protein>
<keyword evidence="1" id="KW-1133">Transmembrane helix</keyword>
<evidence type="ECO:0000256" key="1">
    <source>
        <dbReference type="SAM" id="Phobius"/>
    </source>
</evidence>
<evidence type="ECO:0000313" key="3">
    <source>
        <dbReference type="Proteomes" id="UP001530400"/>
    </source>
</evidence>
<feature type="transmembrane region" description="Helical" evidence="1">
    <location>
        <begin position="38"/>
        <end position="57"/>
    </location>
</feature>
<sequence>MRIRRSSPQRKLLPSSPLRSANVLFPQKQRRISFQCKAIILTCCLTISWSMGIVYFLRAVHSDDISNGTDGLLEPNRVTLSKSNDELKQLNTLQSSHLRKPKGSIAVPSSIQTQNKPQFQRQQSSVWSWPIIHIVSTRFMQGQGHLISLGRSRLKLLEVICLPSILKQSILDQEVLETVYNHTNWSTDVAQLTHDQLYNLDGIDPLFLWVIKVDPDLDPILLKELNEVLEPVKQFTLVVGSNTNFGIGIKPGGWRDGQSGNDLLDAFANDRVFFPLNKQYALDMVSRANDARLDRVVLETRLDADDAINIEYFAVLHYTALKDLVDYKVSGFTSNDDEFEQNTDDATVQQSSKKPETAKWIYWCPHRHIQWNPSTSFYNPNNDPDPGMLSVFESPNVCVTPGLTLGFAVGTNETDVPRYEHTHVYWEINHGNFKTVEEKQHDCGLVPNSRCAVFVENPFVSAFRSRAMTSAGMHMMEALGKPSMDTPDYYTDVSNKLWKGRIENYFGIIPQRAKDAADFLMDIYVDTVRDNLKGQCTKGHSCKISSMEKLQQTIDILEEQLGGVDVAL</sequence>
<gene>
    <name evidence="2" type="ORF">ACHAWO_002798</name>
</gene>